<dbReference type="OrthoDB" id="25753at2"/>
<dbReference type="GO" id="GO:0016209">
    <property type="term" value="F:antioxidant activity"/>
    <property type="evidence" value="ECO:0007669"/>
    <property type="project" value="InterPro"/>
</dbReference>
<sequence>MQAPEFELEDMFDQKQVQLKDFKGTPIMLTFWASWCPDSKKDLAQKQAFYDNLDDTKLQFLTINVTGREGKVEDAASFMKCSNYTFPVLRDNNTKTYDRYQCMGVPTTFILDEELNIINRYNDKATFLDIMNGIKSLIN</sequence>
<dbReference type="EMBL" id="RBVX01000006">
    <property type="protein sequence ID" value="RSL33762.1"/>
    <property type="molecule type" value="Genomic_DNA"/>
</dbReference>
<evidence type="ECO:0000313" key="3">
    <source>
        <dbReference type="EMBL" id="RSL33762.1"/>
    </source>
</evidence>
<dbReference type="Pfam" id="PF00578">
    <property type="entry name" value="AhpC-TSA"/>
    <property type="match status" value="1"/>
</dbReference>
<dbReference type="PANTHER" id="PTHR42852:SF17">
    <property type="entry name" value="THIOREDOXIN-LIKE PROTEIN HI_1115"/>
    <property type="match status" value="1"/>
</dbReference>
<dbReference type="SUPFAM" id="SSF52833">
    <property type="entry name" value="Thioredoxin-like"/>
    <property type="match status" value="1"/>
</dbReference>
<evidence type="ECO:0000313" key="4">
    <source>
        <dbReference type="Proteomes" id="UP000275076"/>
    </source>
</evidence>
<dbReference type="InterPro" id="IPR036249">
    <property type="entry name" value="Thioredoxin-like_sf"/>
</dbReference>
<dbReference type="InterPro" id="IPR013766">
    <property type="entry name" value="Thioredoxin_domain"/>
</dbReference>
<dbReference type="RefSeq" id="WP_125555443.1">
    <property type="nucleotide sequence ID" value="NZ_RBVX01000006.1"/>
</dbReference>
<protein>
    <submittedName>
        <fullName evidence="3">TlpA family protein disulfide reductase</fullName>
    </submittedName>
</protein>
<dbReference type="PANTHER" id="PTHR42852">
    <property type="entry name" value="THIOL:DISULFIDE INTERCHANGE PROTEIN DSBE"/>
    <property type="match status" value="1"/>
</dbReference>
<reference evidence="3 4" key="1">
    <citation type="submission" date="2018-10" db="EMBL/GenBank/DDBJ databases">
        <title>Draft genome sequence of Bacillus salarius IM0101, isolated from a hypersaline soil in Inner Mongolia, China.</title>
        <authorList>
            <person name="Yamprayoonswat W."/>
            <person name="Boonvisut S."/>
            <person name="Jumpathong W."/>
            <person name="Sittihan S."/>
            <person name="Ruangsuj P."/>
            <person name="Wanthongcharoen S."/>
            <person name="Thongpramul N."/>
            <person name="Pimmason S."/>
            <person name="Yu B."/>
            <person name="Yasawong M."/>
        </authorList>
    </citation>
    <scope>NUCLEOTIDE SEQUENCE [LARGE SCALE GENOMIC DNA]</scope>
    <source>
        <strain evidence="3 4">IM0101</strain>
    </source>
</reference>
<dbReference type="PROSITE" id="PS51352">
    <property type="entry name" value="THIOREDOXIN_2"/>
    <property type="match status" value="1"/>
</dbReference>
<name>A0A3R9PLZ6_9BACI</name>
<evidence type="ECO:0000256" key="1">
    <source>
        <dbReference type="ARBA" id="ARBA00023157"/>
    </source>
</evidence>
<dbReference type="AlphaFoldDB" id="A0A3R9PLZ6"/>
<gene>
    <name evidence="3" type="ORF">D7Z54_08705</name>
</gene>
<dbReference type="InterPro" id="IPR050553">
    <property type="entry name" value="Thioredoxin_ResA/DsbE_sf"/>
</dbReference>
<feature type="domain" description="Thioredoxin" evidence="2">
    <location>
        <begin position="1"/>
        <end position="139"/>
    </location>
</feature>
<organism evidence="3 4">
    <name type="scientific">Salibacterium salarium</name>
    <dbReference type="NCBI Taxonomy" id="284579"/>
    <lineage>
        <taxon>Bacteria</taxon>
        <taxon>Bacillati</taxon>
        <taxon>Bacillota</taxon>
        <taxon>Bacilli</taxon>
        <taxon>Bacillales</taxon>
        <taxon>Bacillaceae</taxon>
    </lineage>
</organism>
<accession>A0A3R9PLZ6</accession>
<proteinExistence type="predicted"/>
<dbReference type="CDD" id="cd02966">
    <property type="entry name" value="TlpA_like_family"/>
    <property type="match status" value="1"/>
</dbReference>
<comment type="caution">
    <text evidence="3">The sequence shown here is derived from an EMBL/GenBank/DDBJ whole genome shotgun (WGS) entry which is preliminary data.</text>
</comment>
<dbReference type="InterPro" id="IPR000866">
    <property type="entry name" value="AhpC/TSA"/>
</dbReference>
<keyword evidence="1" id="KW-1015">Disulfide bond</keyword>
<keyword evidence="4" id="KW-1185">Reference proteome</keyword>
<dbReference type="Gene3D" id="3.40.30.10">
    <property type="entry name" value="Glutaredoxin"/>
    <property type="match status" value="1"/>
</dbReference>
<dbReference type="GO" id="GO:0016491">
    <property type="term" value="F:oxidoreductase activity"/>
    <property type="evidence" value="ECO:0007669"/>
    <property type="project" value="InterPro"/>
</dbReference>
<evidence type="ECO:0000259" key="2">
    <source>
        <dbReference type="PROSITE" id="PS51352"/>
    </source>
</evidence>
<dbReference type="Proteomes" id="UP000275076">
    <property type="component" value="Unassembled WGS sequence"/>
</dbReference>